<dbReference type="OrthoDB" id="415023at2759"/>
<dbReference type="InterPro" id="IPR038765">
    <property type="entry name" value="Papain-like_cys_pep_sf"/>
</dbReference>
<organism evidence="4 5">
    <name type="scientific">Gonium pectorale</name>
    <name type="common">Green alga</name>
    <dbReference type="NCBI Taxonomy" id="33097"/>
    <lineage>
        <taxon>Eukaryota</taxon>
        <taxon>Viridiplantae</taxon>
        <taxon>Chlorophyta</taxon>
        <taxon>core chlorophytes</taxon>
        <taxon>Chlorophyceae</taxon>
        <taxon>CS clade</taxon>
        <taxon>Chlamydomonadales</taxon>
        <taxon>Volvocaceae</taxon>
        <taxon>Gonium</taxon>
    </lineage>
</organism>
<dbReference type="PANTHER" id="PTHR12419:SF11">
    <property type="entry name" value="OTU DOMAIN-CONTAINING PROTEIN DDB_G0284757"/>
    <property type="match status" value="1"/>
</dbReference>
<feature type="region of interest" description="Disordered" evidence="2">
    <location>
        <begin position="1"/>
        <end position="51"/>
    </location>
</feature>
<feature type="compositionally biased region" description="Gly residues" evidence="2">
    <location>
        <begin position="29"/>
        <end position="41"/>
    </location>
</feature>
<dbReference type="PANTHER" id="PTHR12419">
    <property type="entry name" value="OTU DOMAIN CONTAINING PROTEIN"/>
    <property type="match status" value="1"/>
</dbReference>
<sequence>MYDSLGDGVQGKVQGENKLAAVVGDSSHDGGGSSGRESGYGGEEHADGEAMPHGFVRVRSIRSPQGLEWSHSRKVLEVLIAAERSAGSTRAGGTRRGSRSGGDGGSSGESYSAAERRLAERLERLNLEMLQVAGDGNCQFRSLSNELYGSQDHHASIRRAAVAHILAHRSSFEAFLGEDFDDYTAAMARSGTWGDELTLRAVCDSYGIIVHVVTSDEDNWYLTYEPAELKVDFEVFLTYIAPLHYNSIRRLSSLRTMALTFSRSLRRLGSAGSGSLASVLSGASGGGSGVYGGPRRAVINSAPAVLAMEELEDVEEAEGEGEDGEEDEGEEEGEEEEEEEVGGRNA</sequence>
<dbReference type="GO" id="GO:0016579">
    <property type="term" value="P:protein deubiquitination"/>
    <property type="evidence" value="ECO:0007669"/>
    <property type="project" value="TreeGrafter"/>
</dbReference>
<dbReference type="STRING" id="33097.A0A150G7D3"/>
<name>A0A150G7D3_GONPE</name>
<dbReference type="EMBL" id="LSYV01000055">
    <property type="protein sequence ID" value="KXZ45455.1"/>
    <property type="molecule type" value="Genomic_DNA"/>
</dbReference>
<comment type="similarity">
    <text evidence="1">Belongs to the peptidase C85 family.</text>
</comment>
<comment type="caution">
    <text evidence="4">The sequence shown here is derived from an EMBL/GenBank/DDBJ whole genome shotgun (WGS) entry which is preliminary data.</text>
</comment>
<evidence type="ECO:0000259" key="3">
    <source>
        <dbReference type="PROSITE" id="PS50802"/>
    </source>
</evidence>
<feature type="compositionally biased region" description="Acidic residues" evidence="2">
    <location>
        <begin position="310"/>
        <end position="340"/>
    </location>
</feature>
<evidence type="ECO:0000256" key="2">
    <source>
        <dbReference type="SAM" id="MobiDB-lite"/>
    </source>
</evidence>
<keyword evidence="5" id="KW-1185">Reference proteome</keyword>
<dbReference type="PROSITE" id="PS50802">
    <property type="entry name" value="OTU"/>
    <property type="match status" value="1"/>
</dbReference>
<protein>
    <recommendedName>
        <fullName evidence="3">OTU domain-containing protein</fullName>
    </recommendedName>
</protein>
<accession>A0A150G7D3</accession>
<feature type="domain" description="OTU" evidence="3">
    <location>
        <begin position="127"/>
        <end position="251"/>
    </location>
</feature>
<evidence type="ECO:0000313" key="5">
    <source>
        <dbReference type="Proteomes" id="UP000075714"/>
    </source>
</evidence>
<reference evidence="5" key="1">
    <citation type="journal article" date="2016" name="Nat. Commun.">
        <title>The Gonium pectorale genome demonstrates co-option of cell cycle regulation during the evolution of multicellularity.</title>
        <authorList>
            <person name="Hanschen E.R."/>
            <person name="Marriage T.N."/>
            <person name="Ferris P.J."/>
            <person name="Hamaji T."/>
            <person name="Toyoda A."/>
            <person name="Fujiyama A."/>
            <person name="Neme R."/>
            <person name="Noguchi H."/>
            <person name="Minakuchi Y."/>
            <person name="Suzuki M."/>
            <person name="Kawai-Toyooka H."/>
            <person name="Smith D.R."/>
            <person name="Sparks H."/>
            <person name="Anderson J."/>
            <person name="Bakaric R."/>
            <person name="Luria V."/>
            <person name="Karger A."/>
            <person name="Kirschner M.W."/>
            <person name="Durand P.M."/>
            <person name="Michod R.E."/>
            <person name="Nozaki H."/>
            <person name="Olson B.J."/>
        </authorList>
    </citation>
    <scope>NUCLEOTIDE SEQUENCE [LARGE SCALE GENOMIC DNA]</scope>
    <source>
        <strain evidence="5">NIES-2863</strain>
    </source>
</reference>
<dbReference type="InterPro" id="IPR050704">
    <property type="entry name" value="Peptidase_C85-like"/>
</dbReference>
<dbReference type="SUPFAM" id="SSF54001">
    <property type="entry name" value="Cysteine proteinases"/>
    <property type="match status" value="1"/>
</dbReference>
<dbReference type="Gene3D" id="3.90.70.80">
    <property type="match status" value="1"/>
</dbReference>
<dbReference type="InterPro" id="IPR003323">
    <property type="entry name" value="OTU_dom"/>
</dbReference>
<gene>
    <name evidence="4" type="ORF">GPECTOR_54g196</name>
</gene>
<dbReference type="GO" id="GO:0004843">
    <property type="term" value="F:cysteine-type deubiquitinase activity"/>
    <property type="evidence" value="ECO:0007669"/>
    <property type="project" value="TreeGrafter"/>
</dbReference>
<dbReference type="Proteomes" id="UP000075714">
    <property type="component" value="Unassembled WGS sequence"/>
</dbReference>
<dbReference type="Pfam" id="PF02338">
    <property type="entry name" value="OTU"/>
    <property type="match status" value="1"/>
</dbReference>
<evidence type="ECO:0000256" key="1">
    <source>
        <dbReference type="ARBA" id="ARBA00010407"/>
    </source>
</evidence>
<proteinExistence type="inferred from homology"/>
<dbReference type="AlphaFoldDB" id="A0A150G7D3"/>
<dbReference type="CDD" id="cd22751">
    <property type="entry name" value="OTU_plant_OTU9-like"/>
    <property type="match status" value="1"/>
</dbReference>
<evidence type="ECO:0000313" key="4">
    <source>
        <dbReference type="EMBL" id="KXZ45455.1"/>
    </source>
</evidence>
<feature type="region of interest" description="Disordered" evidence="2">
    <location>
        <begin position="310"/>
        <end position="346"/>
    </location>
</feature>
<feature type="region of interest" description="Disordered" evidence="2">
    <location>
        <begin position="86"/>
        <end position="113"/>
    </location>
</feature>